<dbReference type="Proteomes" id="UP000745764">
    <property type="component" value="Unassembled WGS sequence"/>
</dbReference>
<feature type="signal peptide" evidence="1">
    <location>
        <begin position="1"/>
        <end position="22"/>
    </location>
</feature>
<dbReference type="OrthoDB" id="271448at2759"/>
<keyword evidence="1" id="KW-0732">Signal</keyword>
<evidence type="ECO:0008006" key="4">
    <source>
        <dbReference type="Google" id="ProtNLM"/>
    </source>
</evidence>
<dbReference type="PANTHER" id="PTHR36578">
    <property type="entry name" value="CHROMOSOME 15, WHOLE GENOME SHOTGUN SEQUENCE"/>
    <property type="match status" value="1"/>
</dbReference>
<evidence type="ECO:0000313" key="2">
    <source>
        <dbReference type="EMBL" id="CAD0111175.1"/>
    </source>
</evidence>
<comment type="caution">
    <text evidence="2">The sequence shown here is derived from an EMBL/GenBank/DDBJ whole genome shotgun (WGS) entry which is preliminary data.</text>
</comment>
<protein>
    <recommendedName>
        <fullName evidence="4">Apple domain-containing protein</fullName>
    </recommendedName>
</protein>
<dbReference type="EMBL" id="CAINUL010000008">
    <property type="protein sequence ID" value="CAD0111175.1"/>
    <property type="molecule type" value="Genomic_DNA"/>
</dbReference>
<accession>A0A9N8KNL1</accession>
<evidence type="ECO:0000256" key="1">
    <source>
        <dbReference type="SAM" id="SignalP"/>
    </source>
</evidence>
<evidence type="ECO:0000313" key="3">
    <source>
        <dbReference type="Proteomes" id="UP000745764"/>
    </source>
</evidence>
<gene>
    <name evidence="2" type="ORF">AWRI4620_LOCUS5430</name>
</gene>
<dbReference type="PANTHER" id="PTHR36578:SF1">
    <property type="entry name" value="APPLE DOMAIN-CONTAINING PROTEIN"/>
    <property type="match status" value="1"/>
</dbReference>
<name>A0A9N8KNL1_9PEZI</name>
<dbReference type="AlphaFoldDB" id="A0A9N8KNL1"/>
<keyword evidence="3" id="KW-1185">Reference proteome</keyword>
<proteinExistence type="predicted"/>
<organism evidence="2 3">
    <name type="scientific">Aureobasidium uvarum</name>
    <dbReference type="NCBI Taxonomy" id="2773716"/>
    <lineage>
        <taxon>Eukaryota</taxon>
        <taxon>Fungi</taxon>
        <taxon>Dikarya</taxon>
        <taxon>Ascomycota</taxon>
        <taxon>Pezizomycotina</taxon>
        <taxon>Dothideomycetes</taxon>
        <taxon>Dothideomycetidae</taxon>
        <taxon>Dothideales</taxon>
        <taxon>Saccotheciaceae</taxon>
        <taxon>Aureobasidium</taxon>
    </lineage>
</organism>
<feature type="chain" id="PRO_5040439912" description="Apple domain-containing protein" evidence="1">
    <location>
        <begin position="23"/>
        <end position="291"/>
    </location>
</feature>
<reference evidence="2" key="1">
    <citation type="submission" date="2020-06" db="EMBL/GenBank/DDBJ databases">
        <authorList>
            <person name="Onetto C."/>
        </authorList>
    </citation>
    <scope>NUCLEOTIDE SEQUENCE</scope>
</reference>
<sequence length="291" mass="29893">MRRSISALAILTTLIKAQLAASVNVPTTAVPVSLEVFVLPVVYVTLENAPAATAVILAGTATASPDPLATHIFGSAEALAIALSSKTTLASSTAVKVAERAATCVPQPSGISHTSVPDNAAGFVSDTYYHDEAVSANTPSGWIRAFTGLNASNSAERCLGFTLLPSYDVQACASKCATLPSCDSINMYLERDPSTSIDNSTCTNPPGVTDVKCVFWKGVVDTSNANNFGQRRSEFQVVVAGSSGYMKEAFAAALPVVEPSTSTVTVLPTATHAVDVQDSGPVSASTKSTGA</sequence>